<dbReference type="PANTHER" id="PTHR11986:SF79">
    <property type="entry name" value="ACETYLORNITHINE AMINOTRANSFERASE, MITOCHONDRIAL"/>
    <property type="match status" value="1"/>
</dbReference>
<keyword evidence="8 11" id="KW-0808">Transferase</keyword>
<dbReference type="PANTHER" id="PTHR11986">
    <property type="entry name" value="AMINOTRANSFERASE CLASS III"/>
    <property type="match status" value="1"/>
</dbReference>
<dbReference type="OrthoDB" id="5419315at2759"/>
<evidence type="ECO:0000256" key="9">
    <source>
        <dbReference type="ARBA" id="ARBA00022898"/>
    </source>
</evidence>
<evidence type="ECO:0000256" key="5">
    <source>
        <dbReference type="ARBA" id="ARBA00012919"/>
    </source>
</evidence>
<dbReference type="EMBL" id="JAOQAV010000021">
    <property type="protein sequence ID" value="KAJ4186188.1"/>
    <property type="molecule type" value="Genomic_DNA"/>
</dbReference>
<dbReference type="InterPro" id="IPR049704">
    <property type="entry name" value="Aminotrans_3_PPA_site"/>
</dbReference>
<gene>
    <name evidence="11" type="primary">ARG8_1</name>
    <name evidence="11" type="ORF">NW755_008040</name>
</gene>
<dbReference type="SUPFAM" id="SSF53383">
    <property type="entry name" value="PLP-dependent transferases"/>
    <property type="match status" value="1"/>
</dbReference>
<dbReference type="Pfam" id="PF00202">
    <property type="entry name" value="Aminotran_3"/>
    <property type="match status" value="1"/>
</dbReference>
<comment type="similarity">
    <text evidence="4 10">Belongs to the class-III pyridoxal-phosphate-dependent aminotransferase family.</text>
</comment>
<dbReference type="InterPro" id="IPR050103">
    <property type="entry name" value="Class-III_PLP-dep_AT"/>
</dbReference>
<dbReference type="NCBIfam" id="NF002325">
    <property type="entry name" value="PRK01278.1"/>
    <property type="match status" value="1"/>
</dbReference>
<dbReference type="NCBIfam" id="TIGR00707">
    <property type="entry name" value="argD"/>
    <property type="match status" value="1"/>
</dbReference>
<evidence type="ECO:0000256" key="2">
    <source>
        <dbReference type="ARBA" id="ARBA00004173"/>
    </source>
</evidence>
<name>A0A9W8UYB7_9HYPO</name>
<dbReference type="CDD" id="cd00610">
    <property type="entry name" value="OAT_like"/>
    <property type="match status" value="1"/>
</dbReference>
<dbReference type="PIRSF" id="PIRSF000521">
    <property type="entry name" value="Transaminase_4ab_Lys_Orn"/>
    <property type="match status" value="1"/>
</dbReference>
<dbReference type="PROSITE" id="PS00600">
    <property type="entry name" value="AA_TRANSFER_CLASS_3"/>
    <property type="match status" value="1"/>
</dbReference>
<dbReference type="InterPro" id="IPR015421">
    <property type="entry name" value="PyrdxlP-dep_Trfase_major"/>
</dbReference>
<dbReference type="AlphaFoldDB" id="A0A9W8UYB7"/>
<keyword evidence="12" id="KW-1185">Reference proteome</keyword>
<dbReference type="GO" id="GO:0042802">
    <property type="term" value="F:identical protein binding"/>
    <property type="evidence" value="ECO:0007669"/>
    <property type="project" value="TreeGrafter"/>
</dbReference>
<dbReference type="Gene3D" id="3.40.640.10">
    <property type="entry name" value="Type I PLP-dependent aspartate aminotransferase-like (Major domain)"/>
    <property type="match status" value="1"/>
</dbReference>
<organism evidence="11 12">
    <name type="scientific">Fusarium falciforme</name>
    <dbReference type="NCBI Taxonomy" id="195108"/>
    <lineage>
        <taxon>Eukaryota</taxon>
        <taxon>Fungi</taxon>
        <taxon>Dikarya</taxon>
        <taxon>Ascomycota</taxon>
        <taxon>Pezizomycotina</taxon>
        <taxon>Sordariomycetes</taxon>
        <taxon>Hypocreomycetidae</taxon>
        <taxon>Hypocreales</taxon>
        <taxon>Nectriaceae</taxon>
        <taxon>Fusarium</taxon>
        <taxon>Fusarium solani species complex</taxon>
    </lineage>
</organism>
<dbReference type="InterPro" id="IPR004636">
    <property type="entry name" value="AcOrn/SuccOrn_fam"/>
</dbReference>
<evidence type="ECO:0000256" key="6">
    <source>
        <dbReference type="ARBA" id="ARBA00022576"/>
    </source>
</evidence>
<evidence type="ECO:0000256" key="3">
    <source>
        <dbReference type="ARBA" id="ARBA00005024"/>
    </source>
</evidence>
<dbReference type="GO" id="GO:0030170">
    <property type="term" value="F:pyridoxal phosphate binding"/>
    <property type="evidence" value="ECO:0007669"/>
    <property type="project" value="InterPro"/>
</dbReference>
<sequence length="446" mass="48102">MAFRLPVRCRLASIAAASRPRIAYRALSSLPNADPSPESKSAAIVNEHAPYMVATYARPPPVFVKGEGSWLWDAEDRKFLDFTAGIAVNGLGHCDPEFTRLLTEQAKTLVHASNLYYNPWTGALSKLLVEKTLESGAMHNAASVFVCNSGSEANEAAIKFTRKAGKVTDPSGEKVEIVSFNNGFHGRTMGSLSATPNPKYQKPFAPMVPGFKVGNYNDVSGIVDLVTEKTCGVIVEPIQGEGGVTPATEEFLVALAKRCREVGAVLIYDEIQCGLGRTGTFWAHGNLPKEAHPDILTTAKALGNGFPIGAVLVTQDVADKMKVGDHGTTFGGNPLACRLAHYIVGRLSDKQLQASVTAKSEVFRQRFTKLQEKYPELVKEVRGRGLILGLQLSEDPTPIIKAARERGLLIITAGTNTLRFVPSLTVTDEEITQGLDILEAAIEATR</sequence>
<evidence type="ECO:0000313" key="12">
    <source>
        <dbReference type="Proteomes" id="UP001152087"/>
    </source>
</evidence>
<comment type="pathway">
    <text evidence="3">Amino-acid biosynthesis; L-arginine biosynthesis; N(2)-acetyl-L-ornithine from L-glutamate: step 4/4.</text>
</comment>
<dbReference type="GO" id="GO:0005759">
    <property type="term" value="C:mitochondrial matrix"/>
    <property type="evidence" value="ECO:0007669"/>
    <property type="project" value="TreeGrafter"/>
</dbReference>
<reference evidence="11" key="1">
    <citation type="submission" date="2022-09" db="EMBL/GenBank/DDBJ databases">
        <title>Fusarium specimens isolated from Avocado Roots.</title>
        <authorList>
            <person name="Stajich J."/>
            <person name="Roper C."/>
            <person name="Heimlech-Rivalta G."/>
        </authorList>
    </citation>
    <scope>NUCLEOTIDE SEQUENCE</scope>
    <source>
        <strain evidence="11">A02</strain>
    </source>
</reference>
<dbReference type="InterPro" id="IPR015424">
    <property type="entry name" value="PyrdxlP-dep_Trfase"/>
</dbReference>
<evidence type="ECO:0000256" key="4">
    <source>
        <dbReference type="ARBA" id="ARBA00008954"/>
    </source>
</evidence>
<comment type="cofactor">
    <cofactor evidence="1">
        <name>pyridoxal 5'-phosphate</name>
        <dbReference type="ChEBI" id="CHEBI:597326"/>
    </cofactor>
</comment>
<proteinExistence type="inferred from homology"/>
<keyword evidence="6 11" id="KW-0032">Aminotransferase</keyword>
<dbReference type="GO" id="GO:0006526">
    <property type="term" value="P:L-arginine biosynthetic process"/>
    <property type="evidence" value="ECO:0007669"/>
    <property type="project" value="UniProtKB-ARBA"/>
</dbReference>
<accession>A0A9W8UYB7</accession>
<dbReference type="FunFam" id="3.40.640.10:FF:000004">
    <property type="entry name" value="Acetylornithine aminotransferase"/>
    <property type="match status" value="1"/>
</dbReference>
<dbReference type="EC" id="2.6.1.11" evidence="5"/>
<dbReference type="GO" id="GO:0003992">
    <property type="term" value="F:N2-acetyl-L-ornithine:2-oxoglutarate 5-aminotransferase activity"/>
    <property type="evidence" value="ECO:0007669"/>
    <property type="project" value="UniProtKB-EC"/>
</dbReference>
<dbReference type="HAMAP" id="MF_01107">
    <property type="entry name" value="ArgD_aminotrans_3"/>
    <property type="match status" value="1"/>
</dbReference>
<dbReference type="Proteomes" id="UP001152087">
    <property type="component" value="Unassembled WGS sequence"/>
</dbReference>
<evidence type="ECO:0000313" key="11">
    <source>
        <dbReference type="EMBL" id="KAJ4186188.1"/>
    </source>
</evidence>
<comment type="subcellular location">
    <subcellularLocation>
        <location evidence="2">Mitochondrion</location>
    </subcellularLocation>
</comment>
<keyword evidence="9 10" id="KW-0663">Pyridoxal phosphate</keyword>
<protein>
    <recommendedName>
        <fullName evidence="5">acetylornithine transaminase</fullName>
        <ecNumber evidence="5">2.6.1.11</ecNumber>
    </recommendedName>
</protein>
<keyword evidence="7" id="KW-0028">Amino-acid biosynthesis</keyword>
<evidence type="ECO:0000256" key="1">
    <source>
        <dbReference type="ARBA" id="ARBA00001933"/>
    </source>
</evidence>
<comment type="caution">
    <text evidence="11">The sequence shown here is derived from an EMBL/GenBank/DDBJ whole genome shotgun (WGS) entry which is preliminary data.</text>
</comment>
<dbReference type="InterPro" id="IPR015422">
    <property type="entry name" value="PyrdxlP-dep_Trfase_small"/>
</dbReference>
<dbReference type="Gene3D" id="3.90.1150.10">
    <property type="entry name" value="Aspartate Aminotransferase, domain 1"/>
    <property type="match status" value="1"/>
</dbReference>
<dbReference type="InterPro" id="IPR005814">
    <property type="entry name" value="Aminotrans_3"/>
</dbReference>
<evidence type="ECO:0000256" key="7">
    <source>
        <dbReference type="ARBA" id="ARBA00022605"/>
    </source>
</evidence>
<evidence type="ECO:0000256" key="8">
    <source>
        <dbReference type="ARBA" id="ARBA00022679"/>
    </source>
</evidence>
<evidence type="ECO:0000256" key="10">
    <source>
        <dbReference type="RuleBase" id="RU003560"/>
    </source>
</evidence>